<comment type="caution">
    <text evidence="2">The sequence shown here is derived from an EMBL/GenBank/DDBJ whole genome shotgun (WGS) entry which is preliminary data.</text>
</comment>
<evidence type="ECO:0000313" key="3">
    <source>
        <dbReference type="Proteomes" id="UP000077726"/>
    </source>
</evidence>
<dbReference type="RefSeq" id="WP_064089669.1">
    <property type="nucleotide sequence ID" value="NZ_LXSQ01000014.1"/>
</dbReference>
<organism evidence="2 3">
    <name type="scientific">Eikenella halliae</name>
    <dbReference type="NCBI Taxonomy" id="1795832"/>
    <lineage>
        <taxon>Bacteria</taxon>
        <taxon>Pseudomonadati</taxon>
        <taxon>Pseudomonadota</taxon>
        <taxon>Betaproteobacteria</taxon>
        <taxon>Neisseriales</taxon>
        <taxon>Neisseriaceae</taxon>
        <taxon>Eikenella</taxon>
    </lineage>
</organism>
<gene>
    <name evidence="2" type="ORF">A7Q00_05855</name>
</gene>
<dbReference type="EMBL" id="LXSQ01000014">
    <property type="protein sequence ID" value="OAM43425.1"/>
    <property type="molecule type" value="Genomic_DNA"/>
</dbReference>
<feature type="region of interest" description="Disordered" evidence="1">
    <location>
        <begin position="76"/>
        <end position="98"/>
    </location>
</feature>
<protein>
    <submittedName>
        <fullName evidence="2">Uncharacterized protein</fullName>
    </submittedName>
</protein>
<accession>A0A1B6VZ16</accession>
<proteinExistence type="predicted"/>
<sequence>MRKVTLDDFIMPEFRGQNPDDYEFRGDGKIVRKDRWETGIHRIHTVLMRAGVMRDEPEFEIDDVVRAVRSLLDTQLDDTGSVMQHPATDAPNGGEPDE</sequence>
<evidence type="ECO:0000256" key="1">
    <source>
        <dbReference type="SAM" id="MobiDB-lite"/>
    </source>
</evidence>
<dbReference type="OrthoDB" id="8613029at2"/>
<dbReference type="Proteomes" id="UP000077726">
    <property type="component" value="Unassembled WGS sequence"/>
</dbReference>
<evidence type="ECO:0000313" key="2">
    <source>
        <dbReference type="EMBL" id="OAM43425.1"/>
    </source>
</evidence>
<dbReference type="STRING" id="1795832.A7Q00_05855"/>
<name>A0A1B6VZ16_9NEIS</name>
<dbReference type="AlphaFoldDB" id="A0A1B6VZ16"/>
<reference evidence="3" key="1">
    <citation type="submission" date="2016-05" db="EMBL/GenBank/DDBJ databases">
        <title>Draft genome of Corynebacterium afermentans subsp. afermentans LCDC 88199T.</title>
        <authorList>
            <person name="Bernier A.-M."/>
            <person name="Bernard K."/>
        </authorList>
    </citation>
    <scope>NUCLEOTIDE SEQUENCE [LARGE SCALE GENOMIC DNA]</scope>
    <source>
        <strain evidence="3">NML130454</strain>
    </source>
</reference>
<keyword evidence="3" id="KW-1185">Reference proteome</keyword>